<sequence length="71" mass="8254">MPDHRVNIQLPETELGRADTVFKVKKDGKLLGTIHISHGAFEYRPSGWAEKNRIKINWTEFHNIILNTRSK</sequence>
<organism evidence="1 2">
    <name type="scientific">Chitinophaga rupis</name>
    <dbReference type="NCBI Taxonomy" id="573321"/>
    <lineage>
        <taxon>Bacteria</taxon>
        <taxon>Pseudomonadati</taxon>
        <taxon>Bacteroidota</taxon>
        <taxon>Chitinophagia</taxon>
        <taxon>Chitinophagales</taxon>
        <taxon>Chitinophagaceae</taxon>
        <taxon>Chitinophaga</taxon>
    </lineage>
</organism>
<dbReference type="AlphaFoldDB" id="A0A1H7RVX1"/>
<dbReference type="Proteomes" id="UP000198984">
    <property type="component" value="Unassembled WGS sequence"/>
</dbReference>
<protein>
    <submittedName>
        <fullName evidence="1">Uncharacterized protein</fullName>
    </submittedName>
</protein>
<name>A0A1H7RVX1_9BACT</name>
<accession>A0A1H7RVX1</accession>
<evidence type="ECO:0000313" key="2">
    <source>
        <dbReference type="Proteomes" id="UP000198984"/>
    </source>
</evidence>
<proteinExistence type="predicted"/>
<gene>
    <name evidence="1" type="ORF">SAMN04488505_102748</name>
</gene>
<keyword evidence="2" id="KW-1185">Reference proteome</keyword>
<dbReference type="STRING" id="573321.SAMN04488505_102748"/>
<reference evidence="1 2" key="1">
    <citation type="submission" date="2016-10" db="EMBL/GenBank/DDBJ databases">
        <authorList>
            <person name="de Groot N.N."/>
        </authorList>
    </citation>
    <scope>NUCLEOTIDE SEQUENCE [LARGE SCALE GENOMIC DNA]</scope>
    <source>
        <strain evidence="1 2">DSM 21039</strain>
    </source>
</reference>
<dbReference type="EMBL" id="FOBB01000002">
    <property type="protein sequence ID" value="SEL64403.1"/>
    <property type="molecule type" value="Genomic_DNA"/>
</dbReference>
<evidence type="ECO:0000313" key="1">
    <source>
        <dbReference type="EMBL" id="SEL64403.1"/>
    </source>
</evidence>